<dbReference type="RefSeq" id="WP_168038746.1">
    <property type="nucleotide sequence ID" value="NZ_JAATJH010000005.1"/>
</dbReference>
<comment type="caution">
    <text evidence="2">The sequence shown here is derived from an EMBL/GenBank/DDBJ whole genome shotgun (WGS) entry which is preliminary data.</text>
</comment>
<keyword evidence="1" id="KW-0812">Transmembrane</keyword>
<keyword evidence="1" id="KW-0472">Membrane</keyword>
<accession>A0ABX0XE10</accession>
<evidence type="ECO:0000313" key="3">
    <source>
        <dbReference type="Proteomes" id="UP000770785"/>
    </source>
</evidence>
<protein>
    <recommendedName>
        <fullName evidence="4">Integral membrane protein</fullName>
    </recommendedName>
</protein>
<dbReference type="EMBL" id="JAATJH010000005">
    <property type="protein sequence ID" value="NJC27551.1"/>
    <property type="molecule type" value="Genomic_DNA"/>
</dbReference>
<feature type="transmembrane region" description="Helical" evidence="1">
    <location>
        <begin position="87"/>
        <end position="110"/>
    </location>
</feature>
<reference evidence="2 3" key="1">
    <citation type="submission" date="2020-03" db="EMBL/GenBank/DDBJ databases">
        <title>Genomic Encyclopedia of Type Strains, Phase IV (KMG-IV): sequencing the most valuable type-strain genomes for metagenomic binning, comparative biology and taxonomic classification.</title>
        <authorList>
            <person name="Goeker M."/>
        </authorList>
    </citation>
    <scope>NUCLEOTIDE SEQUENCE [LARGE SCALE GENOMIC DNA]</scope>
    <source>
        <strain evidence="2 3">DSM 105096</strain>
    </source>
</reference>
<dbReference type="Proteomes" id="UP000770785">
    <property type="component" value="Unassembled WGS sequence"/>
</dbReference>
<proteinExistence type="predicted"/>
<keyword evidence="1" id="KW-1133">Transmembrane helix</keyword>
<feature type="transmembrane region" description="Helical" evidence="1">
    <location>
        <begin position="21"/>
        <end position="41"/>
    </location>
</feature>
<feature type="transmembrane region" description="Helical" evidence="1">
    <location>
        <begin position="47"/>
        <end position="67"/>
    </location>
</feature>
<gene>
    <name evidence="2" type="ORF">GGR27_003068</name>
</gene>
<evidence type="ECO:0008006" key="4">
    <source>
        <dbReference type="Google" id="ProtNLM"/>
    </source>
</evidence>
<keyword evidence="3" id="KW-1185">Reference proteome</keyword>
<name>A0ABX0XE10_9BACT</name>
<evidence type="ECO:0000313" key="2">
    <source>
        <dbReference type="EMBL" id="NJC27551.1"/>
    </source>
</evidence>
<sequence>MADDRTGRKRVWYFLEMSYLFNRDIAVAALAVLLLLLYPVYNAGLWVVPSTAVTYVLILLLLLYFNYQNKRIQTVFYKNINLRPRHLMAVFLVICWAVYLLASFLTILLVNNTVPRGT</sequence>
<evidence type="ECO:0000256" key="1">
    <source>
        <dbReference type="SAM" id="Phobius"/>
    </source>
</evidence>
<organism evidence="2 3">
    <name type="scientific">Neolewinella antarctica</name>
    <dbReference type="NCBI Taxonomy" id="442734"/>
    <lineage>
        <taxon>Bacteria</taxon>
        <taxon>Pseudomonadati</taxon>
        <taxon>Bacteroidota</taxon>
        <taxon>Saprospiria</taxon>
        <taxon>Saprospirales</taxon>
        <taxon>Lewinellaceae</taxon>
        <taxon>Neolewinella</taxon>
    </lineage>
</organism>